<comment type="subunit">
    <text evidence="8">Homotrimer. Homotrimerization increases the affinity of HSF1 to DNA.</text>
</comment>
<evidence type="ECO:0000256" key="9">
    <source>
        <dbReference type="ARBA" id="ARBA00068818"/>
    </source>
</evidence>
<evidence type="ECO:0000256" key="10">
    <source>
        <dbReference type="ARBA" id="ARBA00084017"/>
    </source>
</evidence>
<dbReference type="InterPro" id="IPR036390">
    <property type="entry name" value="WH_DNA-bd_sf"/>
</dbReference>
<comment type="function">
    <text evidence="7">DNA-binding transcription factor that specifically binds heat shock promoter elements (HSE) and activates transcription.</text>
</comment>
<accession>A0A7H9AX96</accession>
<evidence type="ECO:0000256" key="11">
    <source>
        <dbReference type="RuleBase" id="RU004020"/>
    </source>
</evidence>
<feature type="region of interest" description="Disordered" evidence="12">
    <location>
        <begin position="402"/>
        <end position="446"/>
    </location>
</feature>
<evidence type="ECO:0000256" key="4">
    <source>
        <dbReference type="ARBA" id="ARBA00023125"/>
    </source>
</evidence>
<keyword evidence="4" id="KW-0238">DNA-binding</keyword>
<dbReference type="SMART" id="SM00415">
    <property type="entry name" value="HSF"/>
    <property type="match status" value="1"/>
</dbReference>
<dbReference type="FunFam" id="1.10.10.10:FF:000027">
    <property type="entry name" value="Heat shock transcription factor 1"/>
    <property type="match status" value="1"/>
</dbReference>
<dbReference type="AlphaFoldDB" id="A0A7H9AX96"/>
<dbReference type="GeneID" id="59234701"/>
<dbReference type="InterPro" id="IPR000232">
    <property type="entry name" value="HSF_DNA-bd"/>
</dbReference>
<feature type="domain" description="HSF-type DNA-binding" evidence="13">
    <location>
        <begin position="158"/>
        <end position="182"/>
    </location>
</feature>
<dbReference type="RefSeq" id="XP_037142768.1">
    <property type="nucleotide sequence ID" value="XM_037286873.1"/>
</dbReference>
<comment type="subcellular location">
    <subcellularLocation>
        <location evidence="1">Nucleus</location>
    </subcellularLocation>
</comment>
<dbReference type="PROSITE" id="PS00434">
    <property type="entry name" value="HSF_DOMAIN"/>
    <property type="match status" value="1"/>
</dbReference>
<evidence type="ECO:0000256" key="3">
    <source>
        <dbReference type="ARBA" id="ARBA00023015"/>
    </source>
</evidence>
<dbReference type="KEGG" id="zmk:HG535_0B00780"/>
<evidence type="ECO:0000256" key="8">
    <source>
        <dbReference type="ARBA" id="ARBA00062447"/>
    </source>
</evidence>
<organism evidence="14 15">
    <name type="scientific">Zygotorulaspora mrakii</name>
    <name type="common">Zygosaccharomyces mrakii</name>
    <dbReference type="NCBI Taxonomy" id="42260"/>
    <lineage>
        <taxon>Eukaryota</taxon>
        <taxon>Fungi</taxon>
        <taxon>Dikarya</taxon>
        <taxon>Ascomycota</taxon>
        <taxon>Saccharomycotina</taxon>
        <taxon>Saccharomycetes</taxon>
        <taxon>Saccharomycetales</taxon>
        <taxon>Saccharomycetaceae</taxon>
        <taxon>Zygotorulaspora</taxon>
    </lineage>
</organism>
<dbReference type="EMBL" id="CP058605">
    <property type="protein sequence ID" value="QLG71040.1"/>
    <property type="molecule type" value="Genomic_DNA"/>
</dbReference>
<evidence type="ECO:0000256" key="2">
    <source>
        <dbReference type="ARBA" id="ARBA00006403"/>
    </source>
</evidence>
<dbReference type="PANTHER" id="PTHR10015">
    <property type="entry name" value="HEAT SHOCK TRANSCRIPTION FACTOR"/>
    <property type="match status" value="1"/>
</dbReference>
<protein>
    <recommendedName>
        <fullName evidence="9">Heat shock transcription factor</fullName>
    </recommendedName>
    <alternativeName>
        <fullName evidence="10">Heat shock factor protein</fullName>
    </alternativeName>
</protein>
<evidence type="ECO:0000256" key="5">
    <source>
        <dbReference type="ARBA" id="ARBA00023163"/>
    </source>
</evidence>
<evidence type="ECO:0000259" key="13">
    <source>
        <dbReference type="PROSITE" id="PS00434"/>
    </source>
</evidence>
<evidence type="ECO:0000256" key="1">
    <source>
        <dbReference type="ARBA" id="ARBA00004123"/>
    </source>
</evidence>
<dbReference type="GO" id="GO:0005634">
    <property type="term" value="C:nucleus"/>
    <property type="evidence" value="ECO:0007669"/>
    <property type="project" value="UniProtKB-SubCell"/>
</dbReference>
<gene>
    <name evidence="14" type="ORF">HG535_0B00780</name>
</gene>
<dbReference type="GO" id="GO:0032993">
    <property type="term" value="C:protein-DNA complex"/>
    <property type="evidence" value="ECO:0007669"/>
    <property type="project" value="UniProtKB-ARBA"/>
</dbReference>
<evidence type="ECO:0000256" key="7">
    <source>
        <dbReference type="ARBA" id="ARBA00059868"/>
    </source>
</evidence>
<sequence>MDKLPNFNDEDIEKILHPNNLFGDELRPLEKDTSSGVIEDIVNPSLDAESLSREDTGSSSNQPGTHLIQRMAPMGIYQGSPHMNNNNQLLPFRNAVQPAQPATPQQQQSTRHSKTRPAFVNKVWSMLNDESNANLIHWSDDGKSFIVVNREEFVHEILPKYFKHSNFASFVRQLNMYGWHKVQDVRSGSIQTSTDDKGQFENEFFIRGREDLLEKIVRQKSSATNAKVNNANGGPYNGSDLNVMGELNLGDSSNINALLGELEQIKYNQMAISKDLLRINKDNEMLWKENMMARERHRTQQQALEKILRFLASLVPHMDQKMITEGILNNSNNNVPINSHNGNINGNDSSNDLHIVNNFDEDLTNLTANTPLDSSQPYGSNAYSLNEPMLMDQRGKSRYLLKNRTNSTTSSSTSRMRNYSSDGRISEIPFDQDEETNSESNLDKSNYAVGLRDQNARYNPNFFNHLQSNIDEQDERIKHLEDMVHVLSPSDPNLNKNQQMNSNAHLNPNTNFDLQDYCFSNVNSPTLDANRHTKLNTSTGLSPLIQTDNEDLISLGNLPNTLISDVSGATQQSVPHEKRSAEEMSEASKDAMIEEINTPSSKRSRS</sequence>
<keyword evidence="3" id="KW-0805">Transcription regulation</keyword>
<dbReference type="PRINTS" id="PR00056">
    <property type="entry name" value="HSFDOMAIN"/>
</dbReference>
<dbReference type="PANTHER" id="PTHR10015:SF427">
    <property type="entry name" value="HEAT SHOCK FACTOR PROTEIN"/>
    <property type="match status" value="1"/>
</dbReference>
<dbReference type="Proteomes" id="UP000509704">
    <property type="component" value="Chromosome 2"/>
</dbReference>
<keyword evidence="15" id="KW-1185">Reference proteome</keyword>
<feature type="compositionally biased region" description="Basic and acidic residues" evidence="12">
    <location>
        <begin position="575"/>
        <end position="592"/>
    </location>
</feature>
<feature type="region of interest" description="Disordered" evidence="12">
    <location>
        <begin position="567"/>
        <end position="606"/>
    </location>
</feature>
<keyword evidence="5" id="KW-0804">Transcription</keyword>
<keyword evidence="6" id="KW-0539">Nucleus</keyword>
<proteinExistence type="inferred from homology"/>
<dbReference type="Pfam" id="PF00447">
    <property type="entry name" value="HSF_DNA-bind"/>
    <property type="match status" value="1"/>
</dbReference>
<comment type="similarity">
    <text evidence="2 11">Belongs to the HSF family.</text>
</comment>
<evidence type="ECO:0000256" key="6">
    <source>
        <dbReference type="ARBA" id="ARBA00023242"/>
    </source>
</evidence>
<feature type="compositionally biased region" description="Low complexity" evidence="12">
    <location>
        <begin position="403"/>
        <end position="421"/>
    </location>
</feature>
<dbReference type="SUPFAM" id="SSF46785">
    <property type="entry name" value="Winged helix' DNA-binding domain"/>
    <property type="match status" value="1"/>
</dbReference>
<dbReference type="GO" id="GO:0003700">
    <property type="term" value="F:DNA-binding transcription factor activity"/>
    <property type="evidence" value="ECO:0007669"/>
    <property type="project" value="InterPro"/>
</dbReference>
<evidence type="ECO:0000256" key="12">
    <source>
        <dbReference type="SAM" id="MobiDB-lite"/>
    </source>
</evidence>
<evidence type="ECO:0000313" key="14">
    <source>
        <dbReference type="EMBL" id="QLG71040.1"/>
    </source>
</evidence>
<dbReference type="OrthoDB" id="60033at2759"/>
<evidence type="ECO:0000313" key="15">
    <source>
        <dbReference type="Proteomes" id="UP000509704"/>
    </source>
</evidence>
<dbReference type="InterPro" id="IPR036388">
    <property type="entry name" value="WH-like_DNA-bd_sf"/>
</dbReference>
<feature type="region of interest" description="Disordered" evidence="12">
    <location>
        <begin position="43"/>
        <end position="66"/>
    </location>
</feature>
<feature type="compositionally biased region" description="Polar residues" evidence="12">
    <location>
        <begin position="597"/>
        <end position="606"/>
    </location>
</feature>
<name>A0A7H9AX96_ZYGMR</name>
<dbReference type="Gene3D" id="1.10.10.10">
    <property type="entry name" value="Winged helix-like DNA-binding domain superfamily/Winged helix DNA-binding domain"/>
    <property type="match status" value="1"/>
</dbReference>
<reference evidence="14 15" key="1">
    <citation type="submission" date="2020-07" db="EMBL/GenBank/DDBJ databases">
        <title>The yeast mating-type switching endonuclease HO is a domesticated member of an unorthodox homing genetic element family.</title>
        <authorList>
            <person name="Coughlan A.Y."/>
            <person name="Lombardi L."/>
            <person name="Braun-Galleani S."/>
            <person name="Martos A.R."/>
            <person name="Galeote V."/>
            <person name="Bigey F."/>
            <person name="Dequin S."/>
            <person name="Byrne K.P."/>
            <person name="Wolfe K.H."/>
        </authorList>
    </citation>
    <scope>NUCLEOTIDE SEQUENCE [LARGE SCALE GENOMIC DNA]</scope>
    <source>
        <strain evidence="14 15">NRRL Y-6702</strain>
    </source>
</reference>
<dbReference type="GO" id="GO:0043565">
    <property type="term" value="F:sequence-specific DNA binding"/>
    <property type="evidence" value="ECO:0007669"/>
    <property type="project" value="InterPro"/>
</dbReference>